<name>A0A9W7EM83_9STRA</name>
<feature type="transmembrane region" description="Helical" evidence="1">
    <location>
        <begin position="141"/>
        <end position="162"/>
    </location>
</feature>
<protein>
    <submittedName>
        <fullName evidence="2">Uncharacterized protein</fullName>
    </submittedName>
</protein>
<reference evidence="3" key="1">
    <citation type="journal article" date="2023" name="Commun. Biol.">
        <title>Genome analysis of Parmales, the sister group of diatoms, reveals the evolutionary specialization of diatoms from phago-mixotrophs to photoautotrophs.</title>
        <authorList>
            <person name="Ban H."/>
            <person name="Sato S."/>
            <person name="Yoshikawa S."/>
            <person name="Yamada K."/>
            <person name="Nakamura Y."/>
            <person name="Ichinomiya M."/>
            <person name="Sato N."/>
            <person name="Blanc-Mathieu R."/>
            <person name="Endo H."/>
            <person name="Kuwata A."/>
            <person name="Ogata H."/>
        </authorList>
    </citation>
    <scope>NUCLEOTIDE SEQUENCE [LARGE SCALE GENOMIC DNA]</scope>
</reference>
<gene>
    <name evidence="2" type="ORF">TL16_g09689</name>
</gene>
<feature type="transmembrane region" description="Helical" evidence="1">
    <location>
        <begin position="265"/>
        <end position="287"/>
    </location>
</feature>
<comment type="caution">
    <text evidence="2">The sequence shown here is derived from an EMBL/GenBank/DDBJ whole genome shotgun (WGS) entry which is preliminary data.</text>
</comment>
<feature type="transmembrane region" description="Helical" evidence="1">
    <location>
        <begin position="115"/>
        <end position="135"/>
    </location>
</feature>
<evidence type="ECO:0000256" key="1">
    <source>
        <dbReference type="SAM" id="Phobius"/>
    </source>
</evidence>
<accession>A0A9W7EM83</accession>
<evidence type="ECO:0000313" key="3">
    <source>
        <dbReference type="Proteomes" id="UP001162640"/>
    </source>
</evidence>
<dbReference type="PANTHER" id="PTHR11319">
    <property type="entry name" value="G PROTEIN-COUPLED RECEPTOR-RELATED"/>
    <property type="match status" value="1"/>
</dbReference>
<sequence>MDILQCQNPMHCKGGVDTDDLCAEGYTGPLCAACDTNFAAVGFGQSLTCNVCDMNSEATVAIIVAIILLVFAAILACYLKKGLGEDAQSLLRQRSRSASEAISSTAQNFEKYQPIIKIIFTYYQVVGSLGFVYILNFPRDFYAVTSVFGGIVSLDFISFIPLGCIAPADFYSELLAYTLVPLFLIKVFQVFLTLTFILYKKRDKLDPCQKSFASSMREDDALKKALSIRSSLEEEDSSIRSLGFLYSSYEPRMWWFEVFETLRRLGLTGFLVFLVPGTAAQVVFSMIMCNSAMRVYSGCKPFISDFYDSFSKVAQVQLFYTMFDALAFKAKSDGEVRKERRGDQSFSVVI</sequence>
<feature type="transmembrane region" description="Helical" evidence="1">
    <location>
        <begin position="60"/>
        <end position="79"/>
    </location>
</feature>
<evidence type="ECO:0000313" key="2">
    <source>
        <dbReference type="EMBL" id="GMH83702.1"/>
    </source>
</evidence>
<dbReference type="PANTHER" id="PTHR11319:SF35">
    <property type="entry name" value="OUTER MEMBRANE PROTEIN PMPC-RELATED"/>
    <property type="match status" value="1"/>
</dbReference>
<proteinExistence type="predicted"/>
<keyword evidence="1" id="KW-0472">Membrane</keyword>
<keyword evidence="1" id="KW-0812">Transmembrane</keyword>
<dbReference type="Proteomes" id="UP001162640">
    <property type="component" value="Unassembled WGS sequence"/>
</dbReference>
<dbReference type="EMBL" id="BLQM01000332">
    <property type="protein sequence ID" value="GMH83702.1"/>
    <property type="molecule type" value="Genomic_DNA"/>
</dbReference>
<organism evidence="2 3">
    <name type="scientific">Triparma laevis f. inornata</name>
    <dbReference type="NCBI Taxonomy" id="1714386"/>
    <lineage>
        <taxon>Eukaryota</taxon>
        <taxon>Sar</taxon>
        <taxon>Stramenopiles</taxon>
        <taxon>Ochrophyta</taxon>
        <taxon>Bolidophyceae</taxon>
        <taxon>Parmales</taxon>
        <taxon>Triparmaceae</taxon>
        <taxon>Triparma</taxon>
    </lineage>
</organism>
<keyword evidence="1" id="KW-1133">Transmembrane helix</keyword>
<feature type="transmembrane region" description="Helical" evidence="1">
    <location>
        <begin position="174"/>
        <end position="199"/>
    </location>
</feature>
<dbReference type="AlphaFoldDB" id="A0A9W7EM83"/>